<keyword evidence="2" id="KW-1185">Reference proteome</keyword>
<dbReference type="Proteomes" id="UP001215280">
    <property type="component" value="Unassembled WGS sequence"/>
</dbReference>
<evidence type="ECO:0000313" key="1">
    <source>
        <dbReference type="EMBL" id="KAJ7746110.1"/>
    </source>
</evidence>
<proteinExistence type="predicted"/>
<evidence type="ECO:0000313" key="2">
    <source>
        <dbReference type="Proteomes" id="UP001215280"/>
    </source>
</evidence>
<dbReference type="AlphaFoldDB" id="A0AAD7INU5"/>
<gene>
    <name evidence="1" type="ORF">DFH07DRAFT_776412</name>
</gene>
<reference evidence="1" key="1">
    <citation type="submission" date="2023-03" db="EMBL/GenBank/DDBJ databases">
        <title>Massive genome expansion in bonnet fungi (Mycena s.s.) driven by repeated elements and novel gene families across ecological guilds.</title>
        <authorList>
            <consortium name="Lawrence Berkeley National Laboratory"/>
            <person name="Harder C.B."/>
            <person name="Miyauchi S."/>
            <person name="Viragh M."/>
            <person name="Kuo A."/>
            <person name="Thoen E."/>
            <person name="Andreopoulos B."/>
            <person name="Lu D."/>
            <person name="Skrede I."/>
            <person name="Drula E."/>
            <person name="Henrissat B."/>
            <person name="Morin E."/>
            <person name="Kohler A."/>
            <person name="Barry K."/>
            <person name="LaButti K."/>
            <person name="Morin E."/>
            <person name="Salamov A."/>
            <person name="Lipzen A."/>
            <person name="Mereny Z."/>
            <person name="Hegedus B."/>
            <person name="Baldrian P."/>
            <person name="Stursova M."/>
            <person name="Weitz H."/>
            <person name="Taylor A."/>
            <person name="Grigoriev I.V."/>
            <person name="Nagy L.G."/>
            <person name="Martin F."/>
            <person name="Kauserud H."/>
        </authorList>
    </citation>
    <scope>NUCLEOTIDE SEQUENCE</scope>
    <source>
        <strain evidence="1">CBHHK188m</strain>
    </source>
</reference>
<comment type="caution">
    <text evidence="1">The sequence shown here is derived from an EMBL/GenBank/DDBJ whole genome shotgun (WGS) entry which is preliminary data.</text>
</comment>
<accession>A0AAD7INU5</accession>
<protein>
    <submittedName>
        <fullName evidence="1">Uncharacterized protein</fullName>
    </submittedName>
</protein>
<name>A0AAD7INU5_9AGAR</name>
<organism evidence="1 2">
    <name type="scientific">Mycena maculata</name>
    <dbReference type="NCBI Taxonomy" id="230809"/>
    <lineage>
        <taxon>Eukaryota</taxon>
        <taxon>Fungi</taxon>
        <taxon>Dikarya</taxon>
        <taxon>Basidiomycota</taxon>
        <taxon>Agaricomycotina</taxon>
        <taxon>Agaricomycetes</taxon>
        <taxon>Agaricomycetidae</taxon>
        <taxon>Agaricales</taxon>
        <taxon>Marasmiineae</taxon>
        <taxon>Mycenaceae</taxon>
        <taxon>Mycena</taxon>
    </lineage>
</organism>
<dbReference type="EMBL" id="JARJLG010000099">
    <property type="protein sequence ID" value="KAJ7746110.1"/>
    <property type="molecule type" value="Genomic_DNA"/>
</dbReference>
<sequence length="221" mass="24857">MPECKCLSGVLQIKPLQIRILGTRVLLSISQIAAAMGVYKSVTRTQLQVMGCRILRRKTRRTGHPSKVDTQVPELGNLNPIPVMYGIISRDQDILTSTIRSARVSLARPLMCQIFRGFESEVWSVPRQQEPTIGWFMNSTTGASSRTTCPLNKVLFWTTFCSGTQLNGKYYGGPFFEAVVLLLMVPVTRKSVVHFVWPEHLRQLEVFIIVGPILGQFYVIS</sequence>